<evidence type="ECO:0000313" key="1">
    <source>
        <dbReference type="EMBL" id="QAV21227.1"/>
    </source>
</evidence>
<dbReference type="KEGG" id="pchi:PC41400_27600"/>
<reference evidence="1 2" key="1">
    <citation type="submission" date="2018-01" db="EMBL/GenBank/DDBJ databases">
        <title>The whole genome sequencing and assembly of Paenibacillus chitinolyticus KCCM 41400 strain.</title>
        <authorList>
            <person name="Kim J.-Y."/>
            <person name="Park M.-K."/>
            <person name="Lee Y.-J."/>
            <person name="Yi H."/>
            <person name="Bahn Y.-S."/>
            <person name="Kim J.F."/>
            <person name="Lee D.-W."/>
        </authorList>
    </citation>
    <scope>NUCLEOTIDE SEQUENCE [LARGE SCALE GENOMIC DNA]</scope>
    <source>
        <strain evidence="1 2">KCCM 41400</strain>
    </source>
</reference>
<proteinExistence type="predicted"/>
<organism evidence="1 2">
    <name type="scientific">Paenibacillus chitinolyticus</name>
    <dbReference type="NCBI Taxonomy" id="79263"/>
    <lineage>
        <taxon>Bacteria</taxon>
        <taxon>Bacillati</taxon>
        <taxon>Bacillota</taxon>
        <taxon>Bacilli</taxon>
        <taxon>Bacillales</taxon>
        <taxon>Paenibacillaceae</taxon>
        <taxon>Paenibacillus</taxon>
    </lineage>
</organism>
<evidence type="ECO:0000313" key="2">
    <source>
        <dbReference type="Proteomes" id="UP000288943"/>
    </source>
</evidence>
<accession>A0A410X3Q6</accession>
<dbReference type="Proteomes" id="UP000288943">
    <property type="component" value="Chromosome"/>
</dbReference>
<dbReference type="EMBL" id="CP026520">
    <property type="protein sequence ID" value="QAV21227.1"/>
    <property type="molecule type" value="Genomic_DNA"/>
</dbReference>
<dbReference type="AlphaFoldDB" id="A0A410X3Q6"/>
<sequence>MSAAISFRPVLLGCAVPIIKRLIVLIYSSEIHRCCRIHKRLSPFRKVGYNESGSYHRTERTEAGMCL</sequence>
<name>A0A410X3Q6_9BACL</name>
<protein>
    <submittedName>
        <fullName evidence="1">Uncharacterized protein</fullName>
    </submittedName>
</protein>
<gene>
    <name evidence="1" type="ORF">PC41400_27600</name>
</gene>